<dbReference type="AlphaFoldDB" id="M2R3V6"/>
<dbReference type="Gene3D" id="3.30.710.10">
    <property type="entry name" value="Potassium Channel Kv1.1, Chain A"/>
    <property type="match status" value="1"/>
</dbReference>
<evidence type="ECO:0008006" key="4">
    <source>
        <dbReference type="Google" id="ProtNLM"/>
    </source>
</evidence>
<dbReference type="EMBL" id="KB445805">
    <property type="protein sequence ID" value="EMD33601.1"/>
    <property type="molecule type" value="Genomic_DNA"/>
</dbReference>
<protein>
    <recommendedName>
        <fullName evidence="4">BTB domain-containing protein</fullName>
    </recommendedName>
</protein>
<accession>M2R3V6</accession>
<dbReference type="PANTHER" id="PTHR24413">
    <property type="entry name" value="SPECKLE-TYPE POZ PROTEIN"/>
    <property type="match status" value="1"/>
</dbReference>
<evidence type="ECO:0000313" key="3">
    <source>
        <dbReference type="Proteomes" id="UP000016930"/>
    </source>
</evidence>
<dbReference type="OrthoDB" id="6359816at2759"/>
<feature type="region of interest" description="Disordered" evidence="1">
    <location>
        <begin position="1"/>
        <end position="49"/>
    </location>
</feature>
<reference evidence="2 3" key="1">
    <citation type="journal article" date="2012" name="Proc. Natl. Acad. Sci. U.S.A.">
        <title>Comparative genomics of Ceriporiopsis subvermispora and Phanerochaete chrysosporium provide insight into selective ligninolysis.</title>
        <authorList>
            <person name="Fernandez-Fueyo E."/>
            <person name="Ruiz-Duenas F.J."/>
            <person name="Ferreira P."/>
            <person name="Floudas D."/>
            <person name="Hibbett D.S."/>
            <person name="Canessa P."/>
            <person name="Larrondo L.F."/>
            <person name="James T.Y."/>
            <person name="Seelenfreund D."/>
            <person name="Lobos S."/>
            <person name="Polanco R."/>
            <person name="Tello M."/>
            <person name="Honda Y."/>
            <person name="Watanabe T."/>
            <person name="Watanabe T."/>
            <person name="Ryu J.S."/>
            <person name="Kubicek C.P."/>
            <person name="Schmoll M."/>
            <person name="Gaskell J."/>
            <person name="Hammel K.E."/>
            <person name="St John F.J."/>
            <person name="Vanden Wymelenberg A."/>
            <person name="Sabat G."/>
            <person name="Splinter BonDurant S."/>
            <person name="Syed K."/>
            <person name="Yadav J.S."/>
            <person name="Doddapaneni H."/>
            <person name="Subramanian V."/>
            <person name="Lavin J.L."/>
            <person name="Oguiza J.A."/>
            <person name="Perez G."/>
            <person name="Pisabarro A.G."/>
            <person name="Ramirez L."/>
            <person name="Santoyo F."/>
            <person name="Master E."/>
            <person name="Coutinho P.M."/>
            <person name="Henrissat B."/>
            <person name="Lombard V."/>
            <person name="Magnuson J.K."/>
            <person name="Kuees U."/>
            <person name="Hori C."/>
            <person name="Igarashi K."/>
            <person name="Samejima M."/>
            <person name="Held B.W."/>
            <person name="Barry K.W."/>
            <person name="LaButti K.M."/>
            <person name="Lapidus A."/>
            <person name="Lindquist E.A."/>
            <person name="Lucas S.M."/>
            <person name="Riley R."/>
            <person name="Salamov A.A."/>
            <person name="Hoffmeister D."/>
            <person name="Schwenk D."/>
            <person name="Hadar Y."/>
            <person name="Yarden O."/>
            <person name="de Vries R.P."/>
            <person name="Wiebenga A."/>
            <person name="Stenlid J."/>
            <person name="Eastwood D."/>
            <person name="Grigoriev I.V."/>
            <person name="Berka R.M."/>
            <person name="Blanchette R.A."/>
            <person name="Kersten P."/>
            <person name="Martinez A.T."/>
            <person name="Vicuna R."/>
            <person name="Cullen D."/>
        </authorList>
    </citation>
    <scope>NUCLEOTIDE SEQUENCE [LARGE SCALE GENOMIC DNA]</scope>
    <source>
        <strain evidence="2 3">B</strain>
    </source>
</reference>
<organism evidence="2 3">
    <name type="scientific">Ceriporiopsis subvermispora (strain B)</name>
    <name type="common">White-rot fungus</name>
    <name type="synonym">Gelatoporia subvermispora</name>
    <dbReference type="NCBI Taxonomy" id="914234"/>
    <lineage>
        <taxon>Eukaryota</taxon>
        <taxon>Fungi</taxon>
        <taxon>Dikarya</taxon>
        <taxon>Basidiomycota</taxon>
        <taxon>Agaricomycotina</taxon>
        <taxon>Agaricomycetes</taxon>
        <taxon>Polyporales</taxon>
        <taxon>Gelatoporiaceae</taxon>
        <taxon>Gelatoporia</taxon>
    </lineage>
</organism>
<feature type="region of interest" description="Disordered" evidence="1">
    <location>
        <begin position="194"/>
        <end position="245"/>
    </location>
</feature>
<name>M2R3V6_CERS8</name>
<feature type="region of interest" description="Disordered" evidence="1">
    <location>
        <begin position="148"/>
        <end position="181"/>
    </location>
</feature>
<proteinExistence type="predicted"/>
<feature type="compositionally biased region" description="Polar residues" evidence="1">
    <location>
        <begin position="1"/>
        <end position="11"/>
    </location>
</feature>
<feature type="compositionally biased region" description="Basic residues" evidence="1">
    <location>
        <begin position="17"/>
        <end position="28"/>
    </location>
</feature>
<dbReference type="Proteomes" id="UP000016930">
    <property type="component" value="Unassembled WGS sequence"/>
</dbReference>
<sequence length="408" mass="45366">MDTAVESTQKVRNGCKNLRKNAKKKGMKSKISETSEAQDEETPATLPPLTLVPECQSNSPMATPDEILNRLPSIANKLQVIQAAHNHLITAGIFVDTKIYCFSRRWSSGKVDRPRPLYANSIALRHASQYFQALLSGAFREGGMTNLNADYPPASPDTVYDYDYESDSDLDYEEEKDSDVEMDSAINEPCTDEQASMGEDLNDAGAHTANEGAASSDGEHVSPSSLTEDAIRDDSSTLKGPPSAPEAFGRGRTVYIQDMAFNTWQALIFYIYFGEVRFAPLKSQNARVVETLDAWSAPLCSPKSMYRLADKYGLDDLKKRALDDIRLKLSTKNIWTELLSRFTSRYAEVQGIQIDFVMQNHSYSMPDIQNWVDIVTVGSTPHSNTILATLIMRLLARGQAAPSSSYWR</sequence>
<evidence type="ECO:0000256" key="1">
    <source>
        <dbReference type="SAM" id="MobiDB-lite"/>
    </source>
</evidence>
<dbReference type="STRING" id="914234.M2R3V6"/>
<keyword evidence="3" id="KW-1185">Reference proteome</keyword>
<dbReference type="InterPro" id="IPR011333">
    <property type="entry name" value="SKP1/BTB/POZ_sf"/>
</dbReference>
<feature type="compositionally biased region" description="Acidic residues" evidence="1">
    <location>
        <begin position="160"/>
        <end position="181"/>
    </location>
</feature>
<evidence type="ECO:0000313" key="2">
    <source>
        <dbReference type="EMBL" id="EMD33601.1"/>
    </source>
</evidence>
<dbReference type="HOGENOM" id="CLU_043561_1_1_1"/>
<gene>
    <name evidence="2" type="ORF">CERSUDRAFT_98164</name>
</gene>